<keyword evidence="3" id="KW-1185">Reference proteome</keyword>
<feature type="region of interest" description="Disordered" evidence="1">
    <location>
        <begin position="168"/>
        <end position="234"/>
    </location>
</feature>
<dbReference type="OrthoDB" id="3541690at2"/>
<dbReference type="KEGG" id="jli:EXU32_00165"/>
<dbReference type="Proteomes" id="UP000290408">
    <property type="component" value="Chromosome"/>
</dbReference>
<dbReference type="RefSeq" id="WP_130628077.1">
    <property type="nucleotide sequence ID" value="NZ_CP036164.1"/>
</dbReference>
<feature type="compositionally biased region" description="Acidic residues" evidence="1">
    <location>
        <begin position="174"/>
        <end position="197"/>
    </location>
</feature>
<accession>A0A4P6MN90</accession>
<dbReference type="AlphaFoldDB" id="A0A4P6MN90"/>
<sequence length="269" mass="28566">MDLRAAVDELYGVPLADFVATRTRLVTATKGDDPALAAEIKALRKPTVAAWLLNRVARDEPQVIADLEELGARMRSAQSQGDMPALAQARPERRAAIDALIAAAGRCAESSGATFGPSTQDEVDATAVAALADEQSGRALASGSLLRPLSYAGFGEVELDDAVATPLRLVPPLPDDETDEPAESDDGSDGDGDSDESEQARQAERARQQELQEAREELREAERELGAARSAESRARAALVAARDRVNTGEARVADVTRVIAKLETRPEA</sequence>
<protein>
    <submittedName>
        <fullName evidence="2">Uncharacterized protein</fullName>
    </submittedName>
</protein>
<dbReference type="EMBL" id="CP036164">
    <property type="protein sequence ID" value="QBF44824.1"/>
    <property type="molecule type" value="Genomic_DNA"/>
</dbReference>
<evidence type="ECO:0000313" key="3">
    <source>
        <dbReference type="Proteomes" id="UP000290408"/>
    </source>
</evidence>
<organism evidence="2 3">
    <name type="scientific">Janibacter limosus</name>
    <dbReference type="NCBI Taxonomy" id="53458"/>
    <lineage>
        <taxon>Bacteria</taxon>
        <taxon>Bacillati</taxon>
        <taxon>Actinomycetota</taxon>
        <taxon>Actinomycetes</taxon>
        <taxon>Micrococcales</taxon>
        <taxon>Intrasporangiaceae</taxon>
        <taxon>Janibacter</taxon>
    </lineage>
</organism>
<evidence type="ECO:0000256" key="1">
    <source>
        <dbReference type="SAM" id="MobiDB-lite"/>
    </source>
</evidence>
<gene>
    <name evidence="2" type="ORF">EXU32_00165</name>
</gene>
<dbReference type="STRING" id="1216970.GCA_001570985_02598"/>
<feature type="compositionally biased region" description="Basic and acidic residues" evidence="1">
    <location>
        <begin position="198"/>
        <end position="234"/>
    </location>
</feature>
<proteinExistence type="predicted"/>
<reference evidence="2 3" key="1">
    <citation type="submission" date="2019-02" db="EMBL/GenBank/DDBJ databases">
        <title>Genomic data mining of an Antarctic deep-sea actinobacterium, Janibacterlimosus P3-3-X1.</title>
        <authorList>
            <person name="Liao L."/>
            <person name="Chen B."/>
        </authorList>
    </citation>
    <scope>NUCLEOTIDE SEQUENCE [LARGE SCALE GENOMIC DNA]</scope>
    <source>
        <strain evidence="2 3">P3-3-X1</strain>
    </source>
</reference>
<name>A0A4P6MN90_9MICO</name>
<evidence type="ECO:0000313" key="2">
    <source>
        <dbReference type="EMBL" id="QBF44824.1"/>
    </source>
</evidence>